<dbReference type="EMBL" id="CM008967">
    <property type="protein sequence ID" value="PNW82380.1"/>
    <property type="molecule type" value="Genomic_DNA"/>
</dbReference>
<keyword evidence="2" id="KW-0732">Signal</keyword>
<feature type="compositionally biased region" description="Low complexity" evidence="1">
    <location>
        <begin position="359"/>
        <end position="369"/>
    </location>
</feature>
<feature type="compositionally biased region" description="Pro residues" evidence="1">
    <location>
        <begin position="211"/>
        <end position="318"/>
    </location>
</feature>
<feature type="compositionally biased region" description="Pro residues" evidence="1">
    <location>
        <begin position="327"/>
        <end position="358"/>
    </location>
</feature>
<keyword evidence="4" id="KW-1185">Reference proteome</keyword>
<dbReference type="ExpressionAtlas" id="A0A2K3DPD7">
    <property type="expression patterns" value="baseline"/>
</dbReference>
<dbReference type="Gramene" id="PNW82380">
    <property type="protein sequence ID" value="PNW82380"/>
    <property type="gene ID" value="CHLRE_06g278267v5"/>
</dbReference>
<feature type="region of interest" description="Disordered" evidence="1">
    <location>
        <begin position="198"/>
        <end position="390"/>
    </location>
</feature>
<gene>
    <name evidence="3" type="ORF">CHLRE_06g278267v5</name>
</gene>
<feature type="compositionally biased region" description="Low complexity" evidence="1">
    <location>
        <begin position="198"/>
        <end position="210"/>
    </location>
</feature>
<dbReference type="RefSeq" id="XP_042923886.1">
    <property type="nucleotide sequence ID" value="XM_043063183.1"/>
</dbReference>
<evidence type="ECO:0008006" key="5">
    <source>
        <dbReference type="Google" id="ProtNLM"/>
    </source>
</evidence>
<evidence type="ECO:0000313" key="3">
    <source>
        <dbReference type="EMBL" id="PNW82380.1"/>
    </source>
</evidence>
<name>A0A2K3DPD7_CHLRE</name>
<organism evidence="3 4">
    <name type="scientific">Chlamydomonas reinhardtii</name>
    <name type="common">Chlamydomonas smithii</name>
    <dbReference type="NCBI Taxonomy" id="3055"/>
    <lineage>
        <taxon>Eukaryota</taxon>
        <taxon>Viridiplantae</taxon>
        <taxon>Chlorophyta</taxon>
        <taxon>core chlorophytes</taxon>
        <taxon>Chlorophyceae</taxon>
        <taxon>CS clade</taxon>
        <taxon>Chlamydomonadales</taxon>
        <taxon>Chlamydomonadaceae</taxon>
        <taxon>Chlamydomonas</taxon>
    </lineage>
</organism>
<accession>A0A2K3DPD7</accession>
<feature type="compositionally biased region" description="Polar residues" evidence="1">
    <location>
        <begin position="381"/>
        <end position="390"/>
    </location>
</feature>
<evidence type="ECO:0000256" key="2">
    <source>
        <dbReference type="SAM" id="SignalP"/>
    </source>
</evidence>
<dbReference type="AlphaFoldDB" id="A0A2K3DPD7"/>
<dbReference type="OrthoDB" id="10530892at2759"/>
<dbReference type="GeneID" id="66053720"/>
<evidence type="ECO:0000313" key="4">
    <source>
        <dbReference type="Proteomes" id="UP000006906"/>
    </source>
</evidence>
<sequence>MCRVASCATLLLALLFLLRGAAAQQCPDETVALVYNNGTGYAVQCYQYLQGRYSYEERQERSELSRTDFGNYYYYWKQRQPTVRVVESGATVQCSGNVFDEYTYQYCNAGGCTGDTLTGTQSKNSSCVQYRFYAFTGNVYAWVMGDVSNLQTFRQLVRDTDDSPNLILNWRDFTSFDSTYSSTDTILIQNLTLLGGNSSPLPGTSPSGSLSPPPAGTSPSPPVPPPFATPSPPPPVPPPFATPSPPPPVPPPFATPSPPPPVPPPSPTPSPPPPVPPPSPTPSPPPLVPQPSPMPSPQPSPTLSSPPSPPLVPPPAPTKSPSTSLPPRLPPPPPPSLLRPSSPPVRPRPPVRQPPPSLRMPRPLLLSKSKPPPRPLRRPRATSSGSGASP</sequence>
<feature type="chain" id="PRO_5014386047" description="Pherophorin domain-containing protein" evidence="2">
    <location>
        <begin position="24"/>
        <end position="390"/>
    </location>
</feature>
<dbReference type="InParanoid" id="A0A2K3DPD7"/>
<proteinExistence type="predicted"/>
<protein>
    <recommendedName>
        <fullName evidence="5">Pherophorin domain-containing protein</fullName>
    </recommendedName>
</protein>
<dbReference type="PRINTS" id="PR01217">
    <property type="entry name" value="PRICHEXTENSN"/>
</dbReference>
<dbReference type="KEGG" id="cre:CHLRE_06g278267v5"/>
<reference evidence="3 4" key="1">
    <citation type="journal article" date="2007" name="Science">
        <title>The Chlamydomonas genome reveals the evolution of key animal and plant functions.</title>
        <authorList>
            <person name="Merchant S.S."/>
            <person name="Prochnik S.E."/>
            <person name="Vallon O."/>
            <person name="Harris E.H."/>
            <person name="Karpowicz S.J."/>
            <person name="Witman G.B."/>
            <person name="Terry A."/>
            <person name="Salamov A."/>
            <person name="Fritz-Laylin L.K."/>
            <person name="Marechal-Drouard L."/>
            <person name="Marshall W.F."/>
            <person name="Qu L.H."/>
            <person name="Nelson D.R."/>
            <person name="Sanderfoot A.A."/>
            <person name="Spalding M.H."/>
            <person name="Kapitonov V.V."/>
            <person name="Ren Q."/>
            <person name="Ferris P."/>
            <person name="Lindquist E."/>
            <person name="Shapiro H."/>
            <person name="Lucas S.M."/>
            <person name="Grimwood J."/>
            <person name="Schmutz J."/>
            <person name="Cardol P."/>
            <person name="Cerutti H."/>
            <person name="Chanfreau G."/>
            <person name="Chen C.L."/>
            <person name="Cognat V."/>
            <person name="Croft M.T."/>
            <person name="Dent R."/>
            <person name="Dutcher S."/>
            <person name="Fernandez E."/>
            <person name="Fukuzawa H."/>
            <person name="Gonzalez-Ballester D."/>
            <person name="Gonzalez-Halphen D."/>
            <person name="Hallmann A."/>
            <person name="Hanikenne M."/>
            <person name="Hippler M."/>
            <person name="Inwood W."/>
            <person name="Jabbari K."/>
            <person name="Kalanon M."/>
            <person name="Kuras R."/>
            <person name="Lefebvre P.A."/>
            <person name="Lemaire S.D."/>
            <person name="Lobanov A.V."/>
            <person name="Lohr M."/>
            <person name="Manuell A."/>
            <person name="Meier I."/>
            <person name="Mets L."/>
            <person name="Mittag M."/>
            <person name="Mittelmeier T."/>
            <person name="Moroney J.V."/>
            <person name="Moseley J."/>
            <person name="Napoli C."/>
            <person name="Nedelcu A.M."/>
            <person name="Niyogi K."/>
            <person name="Novoselov S.V."/>
            <person name="Paulsen I.T."/>
            <person name="Pazour G."/>
            <person name="Purton S."/>
            <person name="Ral J.P."/>
            <person name="Riano-Pachon D.M."/>
            <person name="Riekhof W."/>
            <person name="Rymarquis L."/>
            <person name="Schroda M."/>
            <person name="Stern D."/>
            <person name="Umen J."/>
            <person name="Willows R."/>
            <person name="Wilson N."/>
            <person name="Zimmer S.L."/>
            <person name="Allmer J."/>
            <person name="Balk J."/>
            <person name="Bisova K."/>
            <person name="Chen C.J."/>
            <person name="Elias M."/>
            <person name="Gendler K."/>
            <person name="Hauser C."/>
            <person name="Lamb M.R."/>
            <person name="Ledford H."/>
            <person name="Long J.C."/>
            <person name="Minagawa J."/>
            <person name="Page M.D."/>
            <person name="Pan J."/>
            <person name="Pootakham W."/>
            <person name="Roje S."/>
            <person name="Rose A."/>
            <person name="Stahlberg E."/>
            <person name="Terauchi A.M."/>
            <person name="Yang P."/>
            <person name="Ball S."/>
            <person name="Bowler C."/>
            <person name="Dieckmann C.L."/>
            <person name="Gladyshev V.N."/>
            <person name="Green P."/>
            <person name="Jorgensen R."/>
            <person name="Mayfield S."/>
            <person name="Mueller-Roeber B."/>
            <person name="Rajamani S."/>
            <person name="Sayre R.T."/>
            <person name="Brokstein P."/>
            <person name="Dubchak I."/>
            <person name="Goodstein D."/>
            <person name="Hornick L."/>
            <person name="Huang Y.W."/>
            <person name="Jhaveri J."/>
            <person name="Luo Y."/>
            <person name="Martinez D."/>
            <person name="Ngau W.C."/>
            <person name="Otillar B."/>
            <person name="Poliakov A."/>
            <person name="Porter A."/>
            <person name="Szajkowski L."/>
            <person name="Werner G."/>
            <person name="Zhou K."/>
            <person name="Grigoriev I.V."/>
            <person name="Rokhsar D.S."/>
            <person name="Grossman A.R."/>
        </authorList>
    </citation>
    <scope>NUCLEOTIDE SEQUENCE [LARGE SCALE GENOMIC DNA]</scope>
    <source>
        <strain evidence="4">CC-503</strain>
    </source>
</reference>
<evidence type="ECO:0000256" key="1">
    <source>
        <dbReference type="SAM" id="MobiDB-lite"/>
    </source>
</evidence>
<feature type="signal peptide" evidence="2">
    <location>
        <begin position="1"/>
        <end position="23"/>
    </location>
</feature>
<dbReference type="Proteomes" id="UP000006906">
    <property type="component" value="Chromosome 6"/>
</dbReference>